<keyword evidence="3 5" id="KW-0378">Hydrolase</keyword>
<dbReference type="AlphaFoldDB" id="A0A1H8Z952"/>
<feature type="binding site" evidence="7">
    <location>
        <begin position="174"/>
        <end position="177"/>
    </location>
    <ligand>
        <name>substrate</name>
    </ligand>
</feature>
<dbReference type="CDD" id="cd08998">
    <property type="entry name" value="GH43_Arb43a-like"/>
    <property type="match status" value="1"/>
</dbReference>
<dbReference type="PIRSF" id="PIRSF026534">
    <property type="entry name" value="Endo_alpha-L-arabinosidase"/>
    <property type="match status" value="1"/>
</dbReference>
<dbReference type="Pfam" id="PF04616">
    <property type="entry name" value="Glyco_hydro_43"/>
    <property type="match status" value="1"/>
</dbReference>
<evidence type="ECO:0000256" key="2">
    <source>
        <dbReference type="ARBA" id="ARBA00009865"/>
    </source>
</evidence>
<feature type="compositionally biased region" description="Polar residues" evidence="9">
    <location>
        <begin position="1"/>
        <end position="13"/>
    </location>
</feature>
<reference evidence="10 11" key="1">
    <citation type="submission" date="2016-10" db="EMBL/GenBank/DDBJ databases">
        <authorList>
            <person name="de Groot N.N."/>
        </authorList>
    </citation>
    <scope>NUCLEOTIDE SEQUENCE [LARGE SCALE GENOMIC DNA]</scope>
    <source>
        <strain evidence="10 11">CGMCC 4.3519</strain>
    </source>
</reference>
<evidence type="ECO:0000313" key="10">
    <source>
        <dbReference type="EMBL" id="SEP60999.1"/>
    </source>
</evidence>
<dbReference type="RefSeq" id="WP_093654668.1">
    <property type="nucleotide sequence ID" value="NZ_FOET01000001.1"/>
</dbReference>
<dbReference type="InterPro" id="IPR023296">
    <property type="entry name" value="Glyco_hydro_beta-prop_sf"/>
</dbReference>
<dbReference type="GO" id="GO:0031222">
    <property type="term" value="P:arabinan catabolic process"/>
    <property type="evidence" value="ECO:0007669"/>
    <property type="project" value="UniProtKB-UniPathway"/>
</dbReference>
<feature type="binding site" evidence="7">
    <location>
        <position position="63"/>
    </location>
    <ligand>
        <name>substrate</name>
    </ligand>
</feature>
<evidence type="ECO:0000256" key="1">
    <source>
        <dbReference type="ARBA" id="ARBA00004834"/>
    </source>
</evidence>
<evidence type="ECO:0000256" key="9">
    <source>
        <dbReference type="SAM" id="MobiDB-lite"/>
    </source>
</evidence>
<feature type="binding site" evidence="7">
    <location>
        <begin position="194"/>
        <end position="196"/>
    </location>
    <ligand>
        <name>substrate</name>
    </ligand>
</feature>
<dbReference type="UniPathway" id="UPA00667"/>
<evidence type="ECO:0000256" key="7">
    <source>
        <dbReference type="PIRSR" id="PIRSR026534-2"/>
    </source>
</evidence>
<dbReference type="EMBL" id="FOET01000001">
    <property type="protein sequence ID" value="SEP60999.1"/>
    <property type="molecule type" value="Genomic_DNA"/>
</dbReference>
<feature type="region of interest" description="Disordered" evidence="9">
    <location>
        <begin position="1"/>
        <end position="21"/>
    </location>
</feature>
<evidence type="ECO:0000256" key="6">
    <source>
        <dbReference type="PIRSR" id="PIRSR026534-1"/>
    </source>
</evidence>
<evidence type="ECO:0000256" key="3">
    <source>
        <dbReference type="ARBA" id="ARBA00022801"/>
    </source>
</evidence>
<name>A0A1H8Z952_9ACTN</name>
<dbReference type="GO" id="GO:0046558">
    <property type="term" value="F:arabinan endo-1,5-alpha-L-arabinosidase activity"/>
    <property type="evidence" value="ECO:0007669"/>
    <property type="project" value="InterPro"/>
</dbReference>
<comment type="pathway">
    <text evidence="1 5">Glycan metabolism; L-arabinan degradation.</text>
</comment>
<feature type="site" description="Important for catalytic activity, responsible for pKa modulation of the active site Glu and correct orientation of both the proton donor and substrate" evidence="8">
    <location>
        <position position="177"/>
    </location>
</feature>
<dbReference type="Gene3D" id="2.115.10.20">
    <property type="entry name" value="Glycosyl hydrolase domain, family 43"/>
    <property type="match status" value="1"/>
</dbReference>
<keyword evidence="11" id="KW-1185">Reference proteome</keyword>
<dbReference type="InterPro" id="IPR050727">
    <property type="entry name" value="GH43_arabinanases"/>
</dbReference>
<dbReference type="PANTHER" id="PTHR43301:SF3">
    <property type="entry name" value="ARABINAN ENDO-1,5-ALPHA-L-ARABINOSIDASE A-RELATED"/>
    <property type="match status" value="1"/>
</dbReference>
<dbReference type="SUPFAM" id="SSF75005">
    <property type="entry name" value="Arabinanase/levansucrase/invertase"/>
    <property type="match status" value="1"/>
</dbReference>
<evidence type="ECO:0000256" key="4">
    <source>
        <dbReference type="ARBA" id="ARBA00023295"/>
    </source>
</evidence>
<proteinExistence type="inferred from homology"/>
<comment type="similarity">
    <text evidence="2 5">Belongs to the glycosyl hydrolase 43 family.</text>
</comment>
<dbReference type="PANTHER" id="PTHR43301">
    <property type="entry name" value="ARABINAN ENDO-1,5-ALPHA-L-ARABINOSIDASE"/>
    <property type="match status" value="1"/>
</dbReference>
<feature type="binding site" evidence="7">
    <location>
        <position position="139"/>
    </location>
    <ligand>
        <name>substrate</name>
    </ligand>
</feature>
<gene>
    <name evidence="10" type="ORF">SAMN05216481_101393</name>
</gene>
<dbReference type="Proteomes" id="UP000199055">
    <property type="component" value="Unassembled WGS sequence"/>
</dbReference>
<protein>
    <submittedName>
        <fullName evidence="10">Arabinan endo-1,5-alpha-L-arabinosidase</fullName>
    </submittedName>
</protein>
<dbReference type="InterPro" id="IPR006710">
    <property type="entry name" value="Glyco_hydro_43"/>
</dbReference>
<feature type="active site" description="Proton acceptor" evidence="6">
    <location>
        <position position="63"/>
    </location>
</feature>
<dbReference type="InterPro" id="IPR016840">
    <property type="entry name" value="Glyco_hydro_43_endo_a_Ara-ase"/>
</dbReference>
<organism evidence="10 11">
    <name type="scientific">Streptomyces radiopugnans</name>
    <dbReference type="NCBI Taxonomy" id="403935"/>
    <lineage>
        <taxon>Bacteria</taxon>
        <taxon>Bacillati</taxon>
        <taxon>Actinomycetota</taxon>
        <taxon>Actinomycetes</taxon>
        <taxon>Kitasatosporales</taxon>
        <taxon>Streptomycetaceae</taxon>
        <taxon>Streptomyces</taxon>
    </lineage>
</organism>
<keyword evidence="4 5" id="KW-0326">Glycosidase</keyword>
<sequence>MNSRTPHGTPSRTSVRKPSRTHVRRVLTALTAALLGTLVALVPGSASAYPGPGLVTGDISVHDPSMVRLDDGRYILYSTHNGPQARISTDRTRFTHAGAAFPNPPSWWGRYSPERSPWAPDVSKQGGRYWLYYSLSTFGSNNSAIGVATSPSGLPGTWTDHGPVHTTTTGSDHNAIDPNLFVDDDGKWWMTFGSWWTGIKMIRLDPSTGKQHPGDRTLYSVAARNPTSNGIEGPTLVKRGGYYYLFASFDKCCAGTDSTYSIRVGRSTSPTGPFRDRNGVDMRNNGGTVVLETHGQVVGPGGQSVMSDVDGDLLVYHYYDRANNGSPTLGINLMRWDGGWPVVH</sequence>
<evidence type="ECO:0000256" key="8">
    <source>
        <dbReference type="PIRSR" id="PIRSR606710-2"/>
    </source>
</evidence>
<accession>A0A1H8Z952</accession>
<feature type="active site" description="Proton donor" evidence="6">
    <location>
        <position position="232"/>
    </location>
</feature>
<evidence type="ECO:0000256" key="5">
    <source>
        <dbReference type="PIRNR" id="PIRNR026534"/>
    </source>
</evidence>
<evidence type="ECO:0000313" key="11">
    <source>
        <dbReference type="Proteomes" id="UP000199055"/>
    </source>
</evidence>
<dbReference type="STRING" id="403935.SAMN05216481_101393"/>